<evidence type="ECO:0000313" key="1">
    <source>
        <dbReference type="EMBL" id="AXE75756.1"/>
    </source>
</evidence>
<dbReference type="EMBL" id="CP027306">
    <property type="protein sequence ID" value="AXE82411.1"/>
    <property type="molecule type" value="Genomic_DNA"/>
</dbReference>
<organism evidence="2 3">
    <name type="scientific">Streptomyces atratus</name>
    <dbReference type="NCBI Taxonomy" id="1893"/>
    <lineage>
        <taxon>Bacteria</taxon>
        <taxon>Bacillati</taxon>
        <taxon>Actinomycetota</taxon>
        <taxon>Actinomycetes</taxon>
        <taxon>Kitasatosporales</taxon>
        <taxon>Streptomycetaceae</taxon>
        <taxon>Streptomyces</taxon>
    </lineage>
</organism>
<evidence type="ECO:0000313" key="2">
    <source>
        <dbReference type="EMBL" id="AXE82411.1"/>
    </source>
</evidence>
<reference evidence="2 3" key="1">
    <citation type="journal article" date="2018" name="Front. Microbiol.">
        <title>Genome Sequencing of Streptomyces atratus SCSIOZH16 and Activation Production of Nocardamine via Metabolic Engineering.</title>
        <authorList>
            <person name="Li Y."/>
            <person name="Zhang C."/>
            <person name="Liu C."/>
            <person name="Ju J."/>
            <person name="Ma J."/>
        </authorList>
    </citation>
    <scope>NUCLEOTIDE SEQUENCE [LARGE SCALE GENOMIC DNA]</scope>
    <source>
        <strain evidence="2 3">SCSIO_ZH16</strain>
    </source>
</reference>
<proteinExistence type="predicted"/>
<dbReference type="AlphaFoldDB" id="A0A2Z5JPN1"/>
<evidence type="ECO:0000313" key="3">
    <source>
        <dbReference type="Proteomes" id="UP000252698"/>
    </source>
</evidence>
<dbReference type="Proteomes" id="UP000252698">
    <property type="component" value="Chromosome"/>
</dbReference>
<dbReference type="KEGG" id="sata:C5746_42505"/>
<gene>
    <name evidence="1" type="ORF">C5746_00735</name>
    <name evidence="2" type="ORF">C5746_42505</name>
</gene>
<dbReference type="KEGG" id="sata:C5746_00735"/>
<accession>A0A2Z5JPN1</accession>
<sequence>MATLVSPIRRSRVALRSDQNARWATRVTTVAAAALDAWVPGSPSQMTVGFVPFGPWRAGWSGDQAGASGSWTVSKT</sequence>
<dbReference type="EMBL" id="CP027306">
    <property type="protein sequence ID" value="AXE75756.1"/>
    <property type="molecule type" value="Genomic_DNA"/>
</dbReference>
<protein>
    <submittedName>
        <fullName evidence="2">Uncharacterized protein</fullName>
    </submittedName>
</protein>
<name>A0A2Z5JPN1_STRAR</name>